<feature type="region of interest" description="Disordered" evidence="1">
    <location>
        <begin position="220"/>
        <end position="251"/>
    </location>
</feature>
<comment type="caution">
    <text evidence="2">The sequence shown here is derived from an EMBL/GenBank/DDBJ whole genome shotgun (WGS) entry which is preliminary data.</text>
</comment>
<evidence type="ECO:0000313" key="3">
    <source>
        <dbReference type="Proteomes" id="UP001472677"/>
    </source>
</evidence>
<organism evidence="2 3">
    <name type="scientific">Hibiscus sabdariffa</name>
    <name type="common">roselle</name>
    <dbReference type="NCBI Taxonomy" id="183260"/>
    <lineage>
        <taxon>Eukaryota</taxon>
        <taxon>Viridiplantae</taxon>
        <taxon>Streptophyta</taxon>
        <taxon>Embryophyta</taxon>
        <taxon>Tracheophyta</taxon>
        <taxon>Spermatophyta</taxon>
        <taxon>Magnoliopsida</taxon>
        <taxon>eudicotyledons</taxon>
        <taxon>Gunneridae</taxon>
        <taxon>Pentapetalae</taxon>
        <taxon>rosids</taxon>
        <taxon>malvids</taxon>
        <taxon>Malvales</taxon>
        <taxon>Malvaceae</taxon>
        <taxon>Malvoideae</taxon>
        <taxon>Hibiscus</taxon>
    </lineage>
</organism>
<reference evidence="2 3" key="1">
    <citation type="journal article" date="2024" name="G3 (Bethesda)">
        <title>Genome assembly of Hibiscus sabdariffa L. provides insights into metabolisms of medicinal natural products.</title>
        <authorList>
            <person name="Kim T."/>
        </authorList>
    </citation>
    <scope>NUCLEOTIDE SEQUENCE [LARGE SCALE GENOMIC DNA]</scope>
    <source>
        <strain evidence="2">TK-2024</strain>
        <tissue evidence="2">Old leaves</tissue>
    </source>
</reference>
<evidence type="ECO:0000256" key="1">
    <source>
        <dbReference type="SAM" id="MobiDB-lite"/>
    </source>
</evidence>
<keyword evidence="3" id="KW-1185">Reference proteome</keyword>
<gene>
    <name evidence="2" type="ORF">V6N12_050586</name>
</gene>
<sequence length="320" mass="32769">MVVCILCVVYVEGPVGAALRPGAIRGGASFVCLASCPRDSLGSPRLEAELPPLHLGFHSASVSRPIDLVCGACSPLRSPCTPGALALSVTPTMGALDATLDAALVLSCASTMGALDVALDAALPPPPDNSVACCTSSRLYISPTILAGPWLRSHRCAPCSAQGALLPRPGCLLPRLAARFAKALPWLVRHSLAWCASHPWASYSAPPNVVGVNLTAPVTSSAPPGRPSTLAPTSPAPASEDHEHDSYDPMIHSTTSDMLKDALAIPTDCALLVDIDGIIQSNGEDLVHGAIDEAADTLIREVAASVLGCTPLSVLGCISS</sequence>
<feature type="compositionally biased region" description="Low complexity" evidence="1">
    <location>
        <begin position="227"/>
        <end position="238"/>
    </location>
</feature>
<protein>
    <submittedName>
        <fullName evidence="2">Uncharacterized protein</fullName>
    </submittedName>
</protein>
<evidence type="ECO:0000313" key="2">
    <source>
        <dbReference type="EMBL" id="KAK8600735.1"/>
    </source>
</evidence>
<name>A0ABR2GDF5_9ROSI</name>
<dbReference type="EMBL" id="JBBPBM010000001">
    <property type="protein sequence ID" value="KAK8600735.1"/>
    <property type="molecule type" value="Genomic_DNA"/>
</dbReference>
<accession>A0ABR2GDF5</accession>
<dbReference type="Proteomes" id="UP001472677">
    <property type="component" value="Unassembled WGS sequence"/>
</dbReference>
<proteinExistence type="predicted"/>